<dbReference type="Proteomes" id="UP000615003">
    <property type="component" value="Unassembled WGS sequence"/>
</dbReference>
<keyword evidence="2" id="KW-1185">Reference proteome</keyword>
<comment type="caution">
    <text evidence="1">The sequence shown here is derived from an EMBL/GenBank/DDBJ whole genome shotgun (WGS) entry which is preliminary data.</text>
</comment>
<reference evidence="1 2" key="1">
    <citation type="submission" date="2015-06" db="EMBL/GenBank/DDBJ databases">
        <title>Genome sequence of Pseudoalteromonas carrageenovora.</title>
        <authorList>
            <person name="Xie B.-B."/>
            <person name="Rong J.-C."/>
            <person name="Qin Q.-L."/>
            <person name="Zhang Y.-Z."/>
        </authorList>
    </citation>
    <scope>NUCLEOTIDE SEQUENCE [LARGE SCALE GENOMIC DNA]</scope>
    <source>
        <strain evidence="1 2">IAM 12662</strain>
    </source>
</reference>
<sequence length="42" mass="5173">MSLFWQKTNRIRIKIPTGFSIYKFKLIYHAFNQKKATIQWLL</sequence>
<protein>
    <submittedName>
        <fullName evidence="1">Uncharacterized protein</fullName>
    </submittedName>
</protein>
<organism evidence="1 2">
    <name type="scientific">Pseudoalteromonas carrageenovora IAM 12662</name>
    <dbReference type="NCBI Taxonomy" id="1314868"/>
    <lineage>
        <taxon>Bacteria</taxon>
        <taxon>Pseudomonadati</taxon>
        <taxon>Pseudomonadota</taxon>
        <taxon>Gammaproteobacteria</taxon>
        <taxon>Alteromonadales</taxon>
        <taxon>Pseudoalteromonadaceae</taxon>
        <taxon>Pseudoalteromonas</taxon>
    </lineage>
</organism>
<evidence type="ECO:0000313" key="1">
    <source>
        <dbReference type="EMBL" id="MBE0383039.1"/>
    </source>
</evidence>
<dbReference type="EMBL" id="AQGW01000020">
    <property type="protein sequence ID" value="MBE0383039.1"/>
    <property type="molecule type" value="Genomic_DNA"/>
</dbReference>
<accession>A0ABR9EUT0</accession>
<gene>
    <name evidence="1" type="ORF">PCARR_a1322</name>
</gene>
<name>A0ABR9EUT0_PSEVC</name>
<evidence type="ECO:0000313" key="2">
    <source>
        <dbReference type="Proteomes" id="UP000615003"/>
    </source>
</evidence>
<proteinExistence type="predicted"/>